<evidence type="ECO:0000256" key="5">
    <source>
        <dbReference type="ARBA" id="ARBA00023242"/>
    </source>
</evidence>
<dbReference type="Pfam" id="PF06203">
    <property type="entry name" value="CCT"/>
    <property type="match status" value="1"/>
</dbReference>
<evidence type="ECO:0000256" key="6">
    <source>
        <dbReference type="ARBA" id="ARBA00023315"/>
    </source>
</evidence>
<comment type="similarity">
    <text evidence="3">Belongs to the type IV zinc-finger family. Class C subfamily.</text>
</comment>
<keyword evidence="6" id="KW-0012">Acyltransferase</keyword>
<dbReference type="PROSITE" id="PS50114">
    <property type="entry name" value="GATA_ZN_FINGER_2"/>
    <property type="match status" value="1"/>
</dbReference>
<dbReference type="SUPFAM" id="SSF57716">
    <property type="entry name" value="Glucocorticoid receptor-like (DNA-binding domain)"/>
    <property type="match status" value="1"/>
</dbReference>
<dbReference type="OrthoDB" id="2162994at2759"/>
<dbReference type="InterPro" id="IPR000679">
    <property type="entry name" value="Znf_GATA"/>
</dbReference>
<dbReference type="Gene3D" id="3.30.50.10">
    <property type="entry name" value="Erythroid Transcription Factor GATA-1, subunit A"/>
    <property type="match status" value="1"/>
</dbReference>
<dbReference type="AlphaFoldDB" id="A0A7J7N0H7"/>
<evidence type="ECO:0000313" key="14">
    <source>
        <dbReference type="Proteomes" id="UP000541444"/>
    </source>
</evidence>
<dbReference type="GO" id="GO:0005634">
    <property type="term" value="C:nucleus"/>
    <property type="evidence" value="ECO:0007669"/>
    <property type="project" value="UniProtKB-SubCell"/>
</dbReference>
<dbReference type="PROSITE" id="PS00344">
    <property type="entry name" value="GATA_ZN_FINGER_1"/>
    <property type="match status" value="1"/>
</dbReference>
<proteinExistence type="inferred from homology"/>
<feature type="compositionally biased region" description="Polar residues" evidence="9">
    <location>
        <begin position="304"/>
        <end position="318"/>
    </location>
</feature>
<evidence type="ECO:0000259" key="11">
    <source>
        <dbReference type="PROSITE" id="PS51017"/>
    </source>
</evidence>
<dbReference type="PROSITE" id="PS51017">
    <property type="entry name" value="CCT"/>
    <property type="match status" value="1"/>
</dbReference>
<reference evidence="13 14" key="1">
    <citation type="journal article" date="2020" name="IScience">
        <title>Genome Sequencing of the Endangered Kingdonia uniflora (Circaeasteraceae, Ranunculales) Reveals Potential Mechanisms of Evolutionary Specialization.</title>
        <authorList>
            <person name="Sun Y."/>
            <person name="Deng T."/>
            <person name="Zhang A."/>
            <person name="Moore M.J."/>
            <person name="Landis J.B."/>
            <person name="Lin N."/>
            <person name="Zhang H."/>
            <person name="Zhang X."/>
            <person name="Huang J."/>
            <person name="Zhang X."/>
            <person name="Sun H."/>
            <person name="Wang H."/>
        </authorList>
    </citation>
    <scope>NUCLEOTIDE SEQUENCE [LARGE SCALE GENOMIC DNA]</scope>
    <source>
        <strain evidence="13">TB1705</strain>
        <tissue evidence="13">Leaf</tissue>
    </source>
</reference>
<keyword evidence="7" id="KW-0862">Zinc</keyword>
<dbReference type="Pfam" id="PF00320">
    <property type="entry name" value="GATA"/>
    <property type="match status" value="1"/>
</dbReference>
<name>A0A7J7N0H7_9MAGN</name>
<dbReference type="SMART" id="SM00401">
    <property type="entry name" value="ZnF_GATA"/>
    <property type="match status" value="1"/>
</dbReference>
<dbReference type="Pfam" id="PF06200">
    <property type="entry name" value="tify"/>
    <property type="match status" value="1"/>
</dbReference>
<dbReference type="Pfam" id="PF02458">
    <property type="entry name" value="Transferase"/>
    <property type="match status" value="1"/>
</dbReference>
<dbReference type="InterPro" id="IPR013088">
    <property type="entry name" value="Znf_NHR/GATA"/>
</dbReference>
<evidence type="ECO:0000256" key="8">
    <source>
        <dbReference type="PROSITE-ProRule" id="PRU00357"/>
    </source>
</evidence>
<keyword evidence="4" id="KW-0808">Transferase</keyword>
<dbReference type="CDD" id="cd00202">
    <property type="entry name" value="ZnF_GATA"/>
    <property type="match status" value="1"/>
</dbReference>
<feature type="domain" description="Tify" evidence="12">
    <location>
        <begin position="83"/>
        <end position="118"/>
    </location>
</feature>
<feature type="domain" description="GATA-type" evidence="10">
    <location>
        <begin position="226"/>
        <end position="279"/>
    </location>
</feature>
<evidence type="ECO:0000256" key="9">
    <source>
        <dbReference type="SAM" id="MobiDB-lite"/>
    </source>
</evidence>
<evidence type="ECO:0000256" key="3">
    <source>
        <dbReference type="ARBA" id="ARBA00007722"/>
    </source>
</evidence>
<dbReference type="SMART" id="SM00979">
    <property type="entry name" value="TIFY"/>
    <property type="match status" value="1"/>
</dbReference>
<evidence type="ECO:0000256" key="7">
    <source>
        <dbReference type="PROSITE-ProRule" id="PRU00094"/>
    </source>
</evidence>
<dbReference type="InterPro" id="IPR051504">
    <property type="entry name" value="Plant_metabolite_acyltrans"/>
</dbReference>
<evidence type="ECO:0000256" key="4">
    <source>
        <dbReference type="ARBA" id="ARBA00022679"/>
    </source>
</evidence>
<evidence type="ECO:0000259" key="10">
    <source>
        <dbReference type="PROSITE" id="PS50114"/>
    </source>
</evidence>
<evidence type="ECO:0000256" key="2">
    <source>
        <dbReference type="ARBA" id="ARBA00004123"/>
    </source>
</evidence>
<comment type="subcellular location">
    <subcellularLocation>
        <location evidence="2 8">Nucleus</location>
    </subcellularLocation>
</comment>
<keyword evidence="7" id="KW-0863">Zinc-finger</keyword>
<accession>A0A7J7N0H7</accession>
<feature type="domain" description="CCT" evidence="11">
    <location>
        <begin position="151"/>
        <end position="193"/>
    </location>
</feature>
<keyword evidence="14" id="KW-1185">Reference proteome</keyword>
<dbReference type="EMBL" id="JACGCM010001161">
    <property type="protein sequence ID" value="KAF6160636.1"/>
    <property type="molecule type" value="Genomic_DNA"/>
</dbReference>
<sequence>MVSINREFDARMIGVNPQPLQARPFDGNEPHHHRRHHRMHIPIQIDDEDEGGYDDVDDIEGMDELEEELVNSGRSQGHTSVALQRRMSELTLSFEGEVYVFRAVSAEKVQAVLLLLGGREVPSGVPTADVPFHSNNRGMTEAPRRSNLSRRVASLVRFREKRKERCFEKKIRYNCRKEVALRQHRKKGQFVSVKESYKQGLLGASSWDPSHSGLNDSTPRREPVLRKCQHCGISENSTPAMRRGPAGPRSLCNACGLMWANKGTLRDLSKSGRHHSSSQNDQETKALAMETENSSAEPDEQENPNKVTLKTDNQSINPGGQGPQGHSEDMKPSPLETGHSSFGLDEQVIPEDLSKPFPMGNGNFSANHRGQGSLYDITNVSTAKIEDFADSDEPSLVSEYDFFGHRCVIGDVNNACSTPTMKNSCRYLPMNVLEQCRVSPPSGSVPETSLPLNFFDLIWLGLHPVHRLVFYKVNCSKLHFMDTILPNIKNSLSLTLEHFFPLAGNLIWSPQSYKPEILYVDGDSISLTIAESDFDFDHLSSNHSRDVNKLHTLIPLPLSSVSTTRVPLFALQVTLFPDSGISIGMFISHVVGDGRTSTQFMKSWASVSKFGGITSSMLESPPLYDRSTIKDPYGLETIFLNGFQNFGISRECLCLPNPPEVQSEKVLATFVMGQSEIEKLKKWVSARNLKGNIYSTFAVTCACVWVCLIKALGEDNAREHFLFAVDCRARLEPALPITYFGNCVMALLNSGTKSDLVGEDGIAVAAEVIRNGIQGAKDDRLFEKAANFFTDIKSVGSERVRTVAGSPNLKAYNTDFGWGKPKKVEVVSISDTGAISLAERSDGEVGVEVGLALKESEMDAFVSIFVDTIKSVP</sequence>
<comment type="caution">
    <text evidence="13">The sequence shown here is derived from an EMBL/GenBank/DDBJ whole genome shotgun (WGS) entry which is preliminary data.</text>
</comment>
<evidence type="ECO:0000313" key="13">
    <source>
        <dbReference type="EMBL" id="KAF6160636.1"/>
    </source>
</evidence>
<feature type="region of interest" description="Disordered" evidence="9">
    <location>
        <begin position="268"/>
        <end position="342"/>
    </location>
</feature>
<protein>
    <submittedName>
        <fullName evidence="13">Uncharacterized protein</fullName>
    </submittedName>
</protein>
<dbReference type="GO" id="GO:0043565">
    <property type="term" value="F:sequence-specific DNA binding"/>
    <property type="evidence" value="ECO:0007669"/>
    <property type="project" value="InterPro"/>
</dbReference>
<dbReference type="InterPro" id="IPR010402">
    <property type="entry name" value="CCT_domain"/>
</dbReference>
<dbReference type="InterPro" id="IPR023213">
    <property type="entry name" value="CAT-like_dom_sf"/>
</dbReference>
<evidence type="ECO:0000256" key="1">
    <source>
        <dbReference type="ARBA" id="ARBA00002206"/>
    </source>
</evidence>
<dbReference type="Gene3D" id="3.30.559.10">
    <property type="entry name" value="Chloramphenicol acetyltransferase-like domain"/>
    <property type="match status" value="2"/>
</dbReference>
<dbReference type="GO" id="GO:0016747">
    <property type="term" value="F:acyltransferase activity, transferring groups other than amino-acyl groups"/>
    <property type="evidence" value="ECO:0007669"/>
    <property type="project" value="UniProtKB-ARBA"/>
</dbReference>
<dbReference type="InterPro" id="IPR010399">
    <property type="entry name" value="Tify_dom"/>
</dbReference>
<keyword evidence="5 8" id="KW-0539">Nucleus</keyword>
<dbReference type="PROSITE" id="PS51320">
    <property type="entry name" value="TIFY"/>
    <property type="match status" value="1"/>
</dbReference>
<feature type="region of interest" description="Disordered" evidence="9">
    <location>
        <begin position="127"/>
        <end position="146"/>
    </location>
</feature>
<evidence type="ECO:0000259" key="12">
    <source>
        <dbReference type="PROSITE" id="PS51320"/>
    </source>
</evidence>
<dbReference type="Proteomes" id="UP000541444">
    <property type="component" value="Unassembled WGS sequence"/>
</dbReference>
<dbReference type="GO" id="GO:0008270">
    <property type="term" value="F:zinc ion binding"/>
    <property type="evidence" value="ECO:0007669"/>
    <property type="project" value="UniProtKB-KW"/>
</dbReference>
<dbReference type="PANTHER" id="PTHR31625">
    <property type="match status" value="1"/>
</dbReference>
<dbReference type="GO" id="GO:0006355">
    <property type="term" value="P:regulation of DNA-templated transcription"/>
    <property type="evidence" value="ECO:0007669"/>
    <property type="project" value="InterPro"/>
</dbReference>
<organism evidence="13 14">
    <name type="scientific">Kingdonia uniflora</name>
    <dbReference type="NCBI Taxonomy" id="39325"/>
    <lineage>
        <taxon>Eukaryota</taxon>
        <taxon>Viridiplantae</taxon>
        <taxon>Streptophyta</taxon>
        <taxon>Embryophyta</taxon>
        <taxon>Tracheophyta</taxon>
        <taxon>Spermatophyta</taxon>
        <taxon>Magnoliopsida</taxon>
        <taxon>Ranunculales</taxon>
        <taxon>Circaeasteraceae</taxon>
        <taxon>Kingdonia</taxon>
    </lineage>
</organism>
<comment type="function">
    <text evidence="1">Transcriptional activator that specifically binds 5'-GATA-3' or 5'-GAT-3' motifs within gene promoters.</text>
</comment>
<gene>
    <name evidence="13" type="ORF">GIB67_019576</name>
</gene>
<keyword evidence="7" id="KW-0479">Metal-binding</keyword>